<gene>
    <name evidence="3" type="ORF">PIOMA14_I_0755</name>
</gene>
<feature type="domain" description="Peptidase M6-like" evidence="2">
    <location>
        <begin position="135"/>
        <end position="380"/>
    </location>
</feature>
<dbReference type="RefSeq" id="WP_096405230.1">
    <property type="nucleotide sequence ID" value="NZ_AP014597.1"/>
</dbReference>
<name>A0A0S3UIE3_PREIN</name>
<evidence type="ECO:0000313" key="3">
    <source>
        <dbReference type="EMBL" id="BAU17263.1"/>
    </source>
</evidence>
<sequence>MKKLLLTFCLVAATIVARAAKADPTPFVVTQPDGTQLTLVLHGDEHFSWISTLDGILVAKKNKGYYVANVTSDGILETTNLLAHNAESRTAVEEKMAKAQKKTLFFERANQKVSAARRAIGIGQPSIPYFPHEGSPKVLTILVDFSDNPFTVNDPKASFEQYLNGEGKPKSLGTNEQLNYGSVRQYFKDMSNGKFTPQFSLVGPYRMPKPLAFYGKDAGSSHDVNIIELIKDACEAAKGQINWKDYDSNDDKIIDLVYVVYAGYAQSMGGNLDTDIWPKSSYLLGSVAIDGYTIGRYGVSNELNANRTSPVKDGQVVKMINGIGLFCHEFSHTMGLPDFYPIADAARIDNQGMEYWDLMDGGEYTNNGFSPTPYTPWEKEVMGWTSLTTLEDKAQTVTLKADEARKIESENSDEYIILHNIQDKDWHSGVAKLGHGMLIYRVNYGKSSVNMYDHVNDTPGKPGMTVVPADGELFSSYTAKTKEERKRYRESHKGDPFPGEKAVTELLEIKLNLSTLKKPFYNITEDEKEQTVTFNYLKKSDPTGINTIATNNEPANERIYTLDGRYVGTNHTALPQGIYIKGGKKFVK</sequence>
<evidence type="ECO:0000256" key="1">
    <source>
        <dbReference type="SAM" id="SignalP"/>
    </source>
</evidence>
<dbReference type="PANTHER" id="PTHR41775:SF1">
    <property type="entry name" value="PEPTIDASE M6-LIKE DOMAIN-CONTAINING PROTEIN"/>
    <property type="match status" value="1"/>
</dbReference>
<evidence type="ECO:0000313" key="4">
    <source>
        <dbReference type="Proteomes" id="UP000217431"/>
    </source>
</evidence>
<dbReference type="AlphaFoldDB" id="A0A0S3UIE3"/>
<dbReference type="STRING" id="28131.BWX40_04870"/>
<dbReference type="NCBIfam" id="TIGR03296">
    <property type="entry name" value="M6dom_TIGR03296"/>
    <property type="match status" value="1"/>
</dbReference>
<dbReference type="InterPro" id="IPR008757">
    <property type="entry name" value="Peptidase_M6-like_domain"/>
</dbReference>
<dbReference type="PANTHER" id="PTHR41775">
    <property type="entry name" value="SECRETED PROTEIN-RELATED"/>
    <property type="match status" value="1"/>
</dbReference>
<accession>A0A0S3UIE3</accession>
<dbReference type="Proteomes" id="UP000217431">
    <property type="component" value="Chromosome I"/>
</dbReference>
<dbReference type="GO" id="GO:0008233">
    <property type="term" value="F:peptidase activity"/>
    <property type="evidence" value="ECO:0007669"/>
    <property type="project" value="InterPro"/>
</dbReference>
<feature type="chain" id="PRO_5006619850" description="Peptidase M6-like domain-containing protein" evidence="1">
    <location>
        <begin position="20"/>
        <end position="588"/>
    </location>
</feature>
<proteinExistence type="predicted"/>
<keyword evidence="1" id="KW-0732">Signal</keyword>
<dbReference type="GO" id="GO:0006508">
    <property type="term" value="P:proteolysis"/>
    <property type="evidence" value="ECO:0007669"/>
    <property type="project" value="InterPro"/>
</dbReference>
<feature type="signal peptide" evidence="1">
    <location>
        <begin position="1"/>
        <end position="19"/>
    </location>
</feature>
<evidence type="ECO:0000259" key="2">
    <source>
        <dbReference type="Pfam" id="PF05547"/>
    </source>
</evidence>
<organism evidence="3 4">
    <name type="scientific">Prevotella intermedia</name>
    <dbReference type="NCBI Taxonomy" id="28131"/>
    <lineage>
        <taxon>Bacteria</taxon>
        <taxon>Pseudomonadati</taxon>
        <taxon>Bacteroidota</taxon>
        <taxon>Bacteroidia</taxon>
        <taxon>Bacteroidales</taxon>
        <taxon>Prevotellaceae</taxon>
        <taxon>Prevotella</taxon>
    </lineage>
</organism>
<dbReference type="SUPFAM" id="SSF55486">
    <property type="entry name" value="Metalloproteases ('zincins'), catalytic domain"/>
    <property type="match status" value="1"/>
</dbReference>
<reference evidence="3 4" key="1">
    <citation type="journal article" date="2016" name="DNA Res.">
        <title>The complete genome sequencing of Prevotella intermedia strain OMA14 and a subsequent fine-scale, intra-species genomic comparison reveal an unusual amplification of conjugative and mobile transposons and identify a novel Prevotella-lineage-specific repeat.</title>
        <authorList>
            <person name="Naito M."/>
            <person name="Ogura Y."/>
            <person name="Itoh T."/>
            <person name="Shoji M."/>
            <person name="Okamoto M."/>
            <person name="Hayashi T."/>
            <person name="Nakayama K."/>
        </authorList>
    </citation>
    <scope>NUCLEOTIDE SEQUENCE [LARGE SCALE GENOMIC DNA]</scope>
    <source>
        <strain evidence="3 4">OMA14</strain>
    </source>
</reference>
<dbReference type="EMBL" id="AP014597">
    <property type="protein sequence ID" value="BAU17263.1"/>
    <property type="molecule type" value="Genomic_DNA"/>
</dbReference>
<protein>
    <recommendedName>
        <fullName evidence="2">Peptidase M6-like domain-containing protein</fullName>
    </recommendedName>
</protein>
<dbReference type="Pfam" id="PF05547">
    <property type="entry name" value="Peptidase_M6"/>
    <property type="match status" value="1"/>
</dbReference>